<keyword evidence="9 11" id="KW-0482">Metalloprotease</keyword>
<keyword evidence="11" id="KW-0479">Metal-binding</keyword>
<dbReference type="EC" id="3.4.24.-" evidence="11"/>
<keyword evidence="5 11" id="KW-0812">Transmembrane</keyword>
<keyword evidence="8 11" id="KW-1133">Transmembrane helix</keyword>
<accession>A0ABY1PFE5</accession>
<dbReference type="Pfam" id="PF17820">
    <property type="entry name" value="PDZ_6"/>
    <property type="match status" value="1"/>
</dbReference>
<evidence type="ECO:0000256" key="7">
    <source>
        <dbReference type="ARBA" id="ARBA00022833"/>
    </source>
</evidence>
<evidence type="ECO:0000256" key="9">
    <source>
        <dbReference type="ARBA" id="ARBA00023049"/>
    </source>
</evidence>
<dbReference type="RefSeq" id="WP_155191459.1">
    <property type="nucleotide sequence ID" value="NZ_BAAAEA010000001.1"/>
</dbReference>
<evidence type="ECO:0000256" key="2">
    <source>
        <dbReference type="ARBA" id="ARBA00004141"/>
    </source>
</evidence>
<name>A0ABY1PFE5_9HYPH</name>
<evidence type="ECO:0000256" key="3">
    <source>
        <dbReference type="ARBA" id="ARBA00007931"/>
    </source>
</evidence>
<dbReference type="CDD" id="cd06163">
    <property type="entry name" value="S2P-M50_PDZ_RseP-like"/>
    <property type="match status" value="1"/>
</dbReference>
<dbReference type="Gene3D" id="2.30.42.10">
    <property type="match status" value="1"/>
</dbReference>
<sequence>MEFLLSPYALFSEYLIPFLFVLTIVVFFHELGHFAVARWCNVKVDAFSIGFGKELIGWNDSKGTRWKISLIPLGGYVKFAGDENAASVPDRERIAQMSAEERKTAFVAKPVWQRAAIVAAGPIANFILAIAIFASIYMAHGKPELLPYVSGIVEDSAAASADIKEGDLILSINSKPISYFDDLKWTVRRNPHEPLILGLDRDGQRVETTVTPVYVTDQNTLGIEFKEPRIGVEISRSESNQVVRRLGPVEAVGAGVERTYKIIYDTIAFIGEMFSGIQSPTQLGGPVQIAQVSGTVAQFGLIELIHLAGFLSVSIGFINLLPIPVLDGGHLVFYAAEAVRGKPLSERVQEIGFQIGICLVLAMMVFATWNDIWRLVSL</sequence>
<dbReference type="SUPFAM" id="SSF50156">
    <property type="entry name" value="PDZ domain-like"/>
    <property type="match status" value="1"/>
</dbReference>
<evidence type="ECO:0000259" key="12">
    <source>
        <dbReference type="PROSITE" id="PS50106"/>
    </source>
</evidence>
<dbReference type="GO" id="GO:0006508">
    <property type="term" value="P:proteolysis"/>
    <property type="evidence" value="ECO:0007669"/>
    <property type="project" value="UniProtKB-KW"/>
</dbReference>
<comment type="similarity">
    <text evidence="3 11">Belongs to the peptidase M50B family.</text>
</comment>
<feature type="transmembrane region" description="Helical" evidence="11">
    <location>
        <begin position="115"/>
        <end position="139"/>
    </location>
</feature>
<dbReference type="Pfam" id="PF02163">
    <property type="entry name" value="Peptidase_M50"/>
    <property type="match status" value="1"/>
</dbReference>
<feature type="transmembrane region" description="Helical" evidence="11">
    <location>
        <begin position="304"/>
        <end position="323"/>
    </location>
</feature>
<gene>
    <name evidence="13" type="ORF">SAMN06265374_3639</name>
</gene>
<dbReference type="InterPro" id="IPR041489">
    <property type="entry name" value="PDZ_6"/>
</dbReference>
<dbReference type="EMBL" id="FXTT01000005">
    <property type="protein sequence ID" value="SMP33029.1"/>
    <property type="molecule type" value="Genomic_DNA"/>
</dbReference>
<evidence type="ECO:0000313" key="13">
    <source>
        <dbReference type="EMBL" id="SMP33029.1"/>
    </source>
</evidence>
<feature type="transmembrane region" description="Helical" evidence="11">
    <location>
        <begin position="7"/>
        <end position="28"/>
    </location>
</feature>
<proteinExistence type="inferred from homology"/>
<evidence type="ECO:0000256" key="6">
    <source>
        <dbReference type="ARBA" id="ARBA00022801"/>
    </source>
</evidence>
<dbReference type="PANTHER" id="PTHR42837:SF2">
    <property type="entry name" value="MEMBRANE METALLOPROTEASE ARASP2, CHLOROPLASTIC-RELATED"/>
    <property type="match status" value="1"/>
</dbReference>
<feature type="transmembrane region" description="Helical" evidence="11">
    <location>
        <begin position="351"/>
        <end position="369"/>
    </location>
</feature>
<evidence type="ECO:0000256" key="1">
    <source>
        <dbReference type="ARBA" id="ARBA00001947"/>
    </source>
</evidence>
<dbReference type="NCBIfam" id="TIGR00054">
    <property type="entry name" value="RIP metalloprotease RseP"/>
    <property type="match status" value="1"/>
</dbReference>
<dbReference type="GO" id="GO:0008233">
    <property type="term" value="F:peptidase activity"/>
    <property type="evidence" value="ECO:0007669"/>
    <property type="project" value="UniProtKB-KW"/>
</dbReference>
<comment type="subcellular location">
    <subcellularLocation>
        <location evidence="2">Membrane</location>
        <topology evidence="2">Multi-pass membrane protein</topology>
    </subcellularLocation>
</comment>
<evidence type="ECO:0000256" key="8">
    <source>
        <dbReference type="ARBA" id="ARBA00022989"/>
    </source>
</evidence>
<dbReference type="InterPro" id="IPR001478">
    <property type="entry name" value="PDZ"/>
</dbReference>
<dbReference type="PANTHER" id="PTHR42837">
    <property type="entry name" value="REGULATOR OF SIGMA-E PROTEASE RSEP"/>
    <property type="match status" value="1"/>
</dbReference>
<reference evidence="13 14" key="1">
    <citation type="submission" date="2017-05" db="EMBL/GenBank/DDBJ databases">
        <authorList>
            <person name="Varghese N."/>
            <person name="Submissions S."/>
        </authorList>
    </citation>
    <scope>NUCLEOTIDE SEQUENCE [LARGE SCALE GENOMIC DNA]</scope>
    <source>
        <strain evidence="13 14">DSM 15949</strain>
    </source>
</reference>
<evidence type="ECO:0000256" key="5">
    <source>
        <dbReference type="ARBA" id="ARBA00022692"/>
    </source>
</evidence>
<protein>
    <recommendedName>
        <fullName evidence="11">Zinc metalloprotease</fullName>
        <ecNumber evidence="11">3.4.24.-</ecNumber>
    </recommendedName>
</protein>
<evidence type="ECO:0000256" key="10">
    <source>
        <dbReference type="ARBA" id="ARBA00023136"/>
    </source>
</evidence>
<organism evidence="13 14">
    <name type="scientific">Roseibium denhamense</name>
    <dbReference type="NCBI Taxonomy" id="76305"/>
    <lineage>
        <taxon>Bacteria</taxon>
        <taxon>Pseudomonadati</taxon>
        <taxon>Pseudomonadota</taxon>
        <taxon>Alphaproteobacteria</taxon>
        <taxon>Hyphomicrobiales</taxon>
        <taxon>Stappiaceae</taxon>
        <taxon>Roseibium</taxon>
    </lineage>
</organism>
<dbReference type="SMART" id="SM00228">
    <property type="entry name" value="PDZ"/>
    <property type="match status" value="1"/>
</dbReference>
<evidence type="ECO:0000256" key="11">
    <source>
        <dbReference type="RuleBase" id="RU362031"/>
    </source>
</evidence>
<dbReference type="InterPro" id="IPR036034">
    <property type="entry name" value="PDZ_sf"/>
</dbReference>
<comment type="caution">
    <text evidence="13">The sequence shown here is derived from an EMBL/GenBank/DDBJ whole genome shotgun (WGS) entry which is preliminary data.</text>
</comment>
<keyword evidence="7 11" id="KW-0862">Zinc</keyword>
<dbReference type="CDD" id="cd23081">
    <property type="entry name" value="cpPDZ_EcRseP-like"/>
    <property type="match status" value="1"/>
</dbReference>
<dbReference type="InterPro" id="IPR008915">
    <property type="entry name" value="Peptidase_M50"/>
</dbReference>
<keyword evidence="4 13" id="KW-0645">Protease</keyword>
<keyword evidence="10 11" id="KW-0472">Membrane</keyword>
<dbReference type="PROSITE" id="PS50106">
    <property type="entry name" value="PDZ"/>
    <property type="match status" value="1"/>
</dbReference>
<evidence type="ECO:0000313" key="14">
    <source>
        <dbReference type="Proteomes" id="UP001157914"/>
    </source>
</evidence>
<evidence type="ECO:0000256" key="4">
    <source>
        <dbReference type="ARBA" id="ARBA00022670"/>
    </source>
</evidence>
<dbReference type="Proteomes" id="UP001157914">
    <property type="component" value="Unassembled WGS sequence"/>
</dbReference>
<feature type="domain" description="PDZ" evidence="12">
    <location>
        <begin position="148"/>
        <end position="214"/>
    </location>
</feature>
<keyword evidence="6 11" id="KW-0378">Hydrolase</keyword>
<comment type="cofactor">
    <cofactor evidence="1 11">
        <name>Zn(2+)</name>
        <dbReference type="ChEBI" id="CHEBI:29105"/>
    </cofactor>
</comment>
<dbReference type="InterPro" id="IPR004387">
    <property type="entry name" value="Pept_M50_Zn"/>
</dbReference>
<keyword evidence="14" id="KW-1185">Reference proteome</keyword>